<dbReference type="PANTHER" id="PTHR30383">
    <property type="entry name" value="THIOESTERASE 1/PROTEASE 1/LYSOPHOSPHOLIPASE L1"/>
    <property type="match status" value="1"/>
</dbReference>
<accession>A0A2Z5IR07</accession>
<feature type="coiled-coil region" evidence="1">
    <location>
        <begin position="371"/>
        <end position="398"/>
    </location>
</feature>
<dbReference type="AlphaFoldDB" id="A0A2Z5IR07"/>
<dbReference type="InterPro" id="IPR036514">
    <property type="entry name" value="SGNH_hydro_sf"/>
</dbReference>
<sequence length="693" mass="79781">MMKRIIKIGFLALTSLIPISVVAASCTVNTNSLNLKKSVDSNGFLSENINILALGDSITAGFNSEYSFELPGSFKNSENAKVEGLSYPSFFVELLQKIKPNFVNKYENIALSGTKIVDWLYLLNTPNFEYDINAKGSVFKFLSKLDIDANNPFRNRIKEHFGDFSKNSLVKVGKQVADANFISLSLGANDLFQSLDFDLIQKIFQNPSEENVNSFKKSLEETYQNIAKNFDMLLKRIKSLNSEAKIAVVGYPFILLRAKPLVDELFRGTNIPFKVFEKLNQINKQVAQANNVAYVETYDEKTWLVNSKTLAHSIFDIHPTEEGYKKMAIELFRKLAFNYSNPSEINAGQDQKYIEKDQDSIHKIFETNQSNEKLQEILDKFVNEKTNYQTKINRQKDKFLSIQSNIVKGWISSNKLAIKPILEKIFANDEDLKRIFSREQFINKIISTIEKDKLIDDIVIEMHKYFDENDLLINRENLLKFLFTQKILFRAFKTIIKIDFSEEEKKAIAKGFSKLLDKIDLIDPKLSGIKNNTDIKLFIENIILNVLNNKNQYLETKNLEDILSVYFKNNSNQDFKPLIKAIVSNDFVFEKLFAKLKELVPQLSQNKNLIKSIFQNITEFSIYNKVKNYFIQKIINKEINLSDLSNNNFNDLNIGIGDFLGIYTDFQKLPNNSELKKELNDLISSITENLFGK</sequence>
<dbReference type="PROSITE" id="PS51257">
    <property type="entry name" value="PROKAR_LIPOPROTEIN"/>
    <property type="match status" value="1"/>
</dbReference>
<dbReference type="SUPFAM" id="SSF52266">
    <property type="entry name" value="SGNH hydrolase"/>
    <property type="match status" value="1"/>
</dbReference>
<evidence type="ECO:0000256" key="1">
    <source>
        <dbReference type="SAM" id="Coils"/>
    </source>
</evidence>
<dbReference type="InterPro" id="IPR001087">
    <property type="entry name" value="GDSL"/>
</dbReference>
<dbReference type="Proteomes" id="UP000252477">
    <property type="component" value="Chromosome"/>
</dbReference>
<keyword evidence="1" id="KW-0175">Coiled coil</keyword>
<dbReference type="Gene3D" id="3.40.50.1110">
    <property type="entry name" value="SGNH hydrolase"/>
    <property type="match status" value="1"/>
</dbReference>
<gene>
    <name evidence="3" type="ORF">DA803_01665</name>
</gene>
<feature type="chain" id="PRO_5016333333" evidence="2">
    <location>
        <begin position="24"/>
        <end position="693"/>
    </location>
</feature>
<evidence type="ECO:0000313" key="4">
    <source>
        <dbReference type="Proteomes" id="UP000252477"/>
    </source>
</evidence>
<dbReference type="InterPro" id="IPR051532">
    <property type="entry name" value="Ester_Hydrolysis_Enzymes"/>
</dbReference>
<organism evidence="3 4">
    <name type="scientific">[Mycoplasma] phocae</name>
    <dbReference type="NCBI Taxonomy" id="142651"/>
    <lineage>
        <taxon>Bacteria</taxon>
        <taxon>Bacillati</taxon>
        <taxon>Mycoplasmatota</taxon>
        <taxon>Mycoplasmoidales</taxon>
        <taxon>Metamycoplasmataceae</taxon>
        <taxon>Metamycoplasma</taxon>
    </lineage>
</organism>
<evidence type="ECO:0000256" key="2">
    <source>
        <dbReference type="SAM" id="SignalP"/>
    </source>
</evidence>
<feature type="signal peptide" evidence="2">
    <location>
        <begin position="1"/>
        <end position="23"/>
    </location>
</feature>
<dbReference type="PANTHER" id="PTHR30383:SF5">
    <property type="entry name" value="SGNH HYDROLASE-TYPE ESTERASE DOMAIN-CONTAINING PROTEIN"/>
    <property type="match status" value="1"/>
</dbReference>
<proteinExistence type="predicted"/>
<dbReference type="CDD" id="cd00229">
    <property type="entry name" value="SGNH_hydrolase"/>
    <property type="match status" value="1"/>
</dbReference>
<dbReference type="Pfam" id="PF00657">
    <property type="entry name" value="Lipase_GDSL"/>
    <property type="match status" value="1"/>
</dbReference>
<protein>
    <submittedName>
        <fullName evidence="3">Uncharacterized protein</fullName>
    </submittedName>
</protein>
<name>A0A2Z5IR07_9BACT</name>
<keyword evidence="2" id="KW-0732">Signal</keyword>
<reference evidence="3 4" key="1">
    <citation type="submission" date="2018-05" db="EMBL/GenBank/DDBJ databases">
        <title>Annotation of the Mycoplasma phocidae genome.</title>
        <authorList>
            <person name="Brown D.R."/>
            <person name="Kutish G.F."/>
            <person name="Frasca S.Jr."/>
        </authorList>
    </citation>
    <scope>NUCLEOTIDE SEQUENCE [LARGE SCALE GENOMIC DNA]</scope>
    <source>
        <strain evidence="3 4">105</strain>
    </source>
</reference>
<keyword evidence="4" id="KW-1185">Reference proteome</keyword>
<dbReference type="GO" id="GO:0004622">
    <property type="term" value="F:phosphatidylcholine lysophospholipase activity"/>
    <property type="evidence" value="ECO:0007669"/>
    <property type="project" value="TreeGrafter"/>
</dbReference>
<dbReference type="EMBL" id="CP029295">
    <property type="protein sequence ID" value="AXE60791.1"/>
    <property type="molecule type" value="Genomic_DNA"/>
</dbReference>
<dbReference type="KEGG" id="mpho:DA803_01665"/>
<dbReference type="OrthoDB" id="399880at2"/>
<evidence type="ECO:0000313" key="3">
    <source>
        <dbReference type="EMBL" id="AXE60791.1"/>
    </source>
</evidence>